<dbReference type="Gene3D" id="1.20.1250.20">
    <property type="entry name" value="MFS general substrate transporter like domains"/>
    <property type="match status" value="2"/>
</dbReference>
<keyword evidence="4 7" id="KW-1133">Transmembrane helix</keyword>
<dbReference type="InterPro" id="IPR050930">
    <property type="entry name" value="MFS_Vesicular_Transporter"/>
</dbReference>
<dbReference type="PROSITE" id="PS50850">
    <property type="entry name" value="MFS"/>
    <property type="match status" value="1"/>
</dbReference>
<feature type="transmembrane region" description="Helical" evidence="7">
    <location>
        <begin position="247"/>
        <end position="266"/>
    </location>
</feature>
<evidence type="ECO:0000259" key="8">
    <source>
        <dbReference type="PROSITE" id="PS50850"/>
    </source>
</evidence>
<feature type="transmembrane region" description="Helical" evidence="7">
    <location>
        <begin position="184"/>
        <end position="202"/>
    </location>
</feature>
<dbReference type="Proteomes" id="UP000322245">
    <property type="component" value="Unassembled WGS sequence"/>
</dbReference>
<keyword evidence="3 7" id="KW-0812">Transmembrane</keyword>
<dbReference type="GO" id="GO:0022857">
    <property type="term" value="F:transmembrane transporter activity"/>
    <property type="evidence" value="ECO:0007669"/>
    <property type="project" value="InterPro"/>
</dbReference>
<keyword evidence="10" id="KW-1185">Reference proteome</keyword>
<feature type="region of interest" description="Disordered" evidence="6">
    <location>
        <begin position="315"/>
        <end position="341"/>
    </location>
</feature>
<evidence type="ECO:0000313" key="9">
    <source>
        <dbReference type="EMBL" id="TYJ55603.1"/>
    </source>
</evidence>
<accession>A0A5D3AZT9</accession>
<dbReference type="EMBL" id="NIDF01000037">
    <property type="protein sequence ID" value="TYJ55603.1"/>
    <property type="molecule type" value="Genomic_DNA"/>
</dbReference>
<comment type="subcellular location">
    <subcellularLocation>
        <location evidence="1">Membrane</location>
        <topology evidence="1">Multi-pass membrane protein</topology>
    </subcellularLocation>
</comment>
<organism evidence="9 10">
    <name type="scientific">Cryptococcus floricola</name>
    <dbReference type="NCBI Taxonomy" id="2591691"/>
    <lineage>
        <taxon>Eukaryota</taxon>
        <taxon>Fungi</taxon>
        <taxon>Dikarya</taxon>
        <taxon>Basidiomycota</taxon>
        <taxon>Agaricomycotina</taxon>
        <taxon>Tremellomycetes</taxon>
        <taxon>Tremellales</taxon>
        <taxon>Cryptococcaceae</taxon>
        <taxon>Cryptococcus</taxon>
    </lineage>
</organism>
<evidence type="ECO:0000256" key="4">
    <source>
        <dbReference type="ARBA" id="ARBA00022989"/>
    </source>
</evidence>
<feature type="domain" description="Major facilitator superfamily (MFS) profile" evidence="8">
    <location>
        <begin position="118"/>
        <end position="341"/>
    </location>
</feature>
<keyword evidence="5 7" id="KW-0472">Membrane</keyword>
<dbReference type="PANTHER" id="PTHR23506">
    <property type="entry name" value="GH10249P"/>
    <property type="match status" value="1"/>
</dbReference>
<dbReference type="GO" id="GO:0016020">
    <property type="term" value="C:membrane"/>
    <property type="evidence" value="ECO:0007669"/>
    <property type="project" value="UniProtKB-SubCell"/>
</dbReference>
<dbReference type="AlphaFoldDB" id="A0A5D3AZT9"/>
<feature type="transmembrane region" description="Helical" evidence="7">
    <location>
        <begin position="156"/>
        <end position="177"/>
    </location>
</feature>
<name>A0A5D3AZT9_9TREE</name>
<evidence type="ECO:0000256" key="2">
    <source>
        <dbReference type="ARBA" id="ARBA00022448"/>
    </source>
</evidence>
<dbReference type="PANTHER" id="PTHR23506:SF23">
    <property type="entry name" value="GH10249P"/>
    <property type="match status" value="1"/>
</dbReference>
<evidence type="ECO:0000256" key="6">
    <source>
        <dbReference type="SAM" id="MobiDB-lite"/>
    </source>
</evidence>
<dbReference type="Pfam" id="PF07690">
    <property type="entry name" value="MFS_1"/>
    <property type="match status" value="2"/>
</dbReference>
<evidence type="ECO:0000256" key="5">
    <source>
        <dbReference type="ARBA" id="ARBA00023136"/>
    </source>
</evidence>
<proteinExistence type="predicted"/>
<protein>
    <recommendedName>
        <fullName evidence="8">Major facilitator superfamily (MFS) profile domain-containing protein</fullName>
    </recommendedName>
</protein>
<sequence length="341" mass="37239">MSGLSMGQSIGPPIGGVLYQHLGWKAPFIFCVIVCFVDLILRLFVLENADIRQFHEKRFGLPLGALKPKIVDRELVILDIPGLEDTSCMVLTEAEKDKMSGIDLKPWEVIGALCKSPRGVAAFISVFIFGITTGILEPTLTLRVQEIWHKEPGFVGLIYLAAAAPTFVSGPIIGALSDRFGAEFIILPCTILVLPWLPLMLLSSSLPGFIIFFALFNLLITCAMTPAGPEVSIDSRHVKGLGEIHQFGALQVAFAISTVVGTTVGGQFYDHIDNDWTAVIWFPFGIAVAALPIYFFFVGDRPLAKRIFGKVEKQEDTEEESKGVTAAAEEEKRNLSADLDV</sequence>
<keyword evidence="2" id="KW-0813">Transport</keyword>
<evidence type="ECO:0000256" key="7">
    <source>
        <dbReference type="SAM" id="Phobius"/>
    </source>
</evidence>
<feature type="transmembrane region" description="Helical" evidence="7">
    <location>
        <begin position="26"/>
        <end position="45"/>
    </location>
</feature>
<dbReference type="InterPro" id="IPR036259">
    <property type="entry name" value="MFS_trans_sf"/>
</dbReference>
<dbReference type="InterPro" id="IPR011701">
    <property type="entry name" value="MFS"/>
</dbReference>
<evidence type="ECO:0000256" key="1">
    <source>
        <dbReference type="ARBA" id="ARBA00004141"/>
    </source>
</evidence>
<evidence type="ECO:0000313" key="10">
    <source>
        <dbReference type="Proteomes" id="UP000322245"/>
    </source>
</evidence>
<feature type="transmembrane region" description="Helical" evidence="7">
    <location>
        <begin position="278"/>
        <end position="297"/>
    </location>
</feature>
<dbReference type="SUPFAM" id="SSF103473">
    <property type="entry name" value="MFS general substrate transporter"/>
    <property type="match status" value="1"/>
</dbReference>
<evidence type="ECO:0000256" key="3">
    <source>
        <dbReference type="ARBA" id="ARBA00022692"/>
    </source>
</evidence>
<feature type="transmembrane region" description="Helical" evidence="7">
    <location>
        <begin position="119"/>
        <end position="136"/>
    </location>
</feature>
<feature type="transmembrane region" description="Helical" evidence="7">
    <location>
        <begin position="208"/>
        <end position="227"/>
    </location>
</feature>
<gene>
    <name evidence="9" type="ORF">B9479_003753</name>
</gene>
<comment type="caution">
    <text evidence="9">The sequence shown here is derived from an EMBL/GenBank/DDBJ whole genome shotgun (WGS) entry which is preliminary data.</text>
</comment>
<reference evidence="9 10" key="1">
    <citation type="submission" date="2017-05" db="EMBL/GenBank/DDBJ databases">
        <title>The Genome Sequence of Tsuchiyaea wingfieldii DSM 27421.</title>
        <authorList>
            <person name="Cuomo C."/>
            <person name="Passer A."/>
            <person name="Billmyre B."/>
            <person name="Heitman J."/>
        </authorList>
    </citation>
    <scope>NUCLEOTIDE SEQUENCE [LARGE SCALE GENOMIC DNA]</scope>
    <source>
        <strain evidence="9 10">DSM 27421</strain>
    </source>
</reference>
<dbReference type="InterPro" id="IPR020846">
    <property type="entry name" value="MFS_dom"/>
</dbReference>